<dbReference type="EMBL" id="GILB01008489">
    <property type="protein sequence ID" value="NUU88822.1"/>
    <property type="molecule type" value="Transcribed_RNA"/>
</dbReference>
<organism evidence="1">
    <name type="scientific">Populus davidiana</name>
    <dbReference type="NCBI Taxonomy" id="266767"/>
    <lineage>
        <taxon>Eukaryota</taxon>
        <taxon>Viridiplantae</taxon>
        <taxon>Streptophyta</taxon>
        <taxon>Embryophyta</taxon>
        <taxon>Tracheophyta</taxon>
        <taxon>Spermatophyta</taxon>
        <taxon>Magnoliopsida</taxon>
        <taxon>eudicotyledons</taxon>
        <taxon>Gunneridae</taxon>
        <taxon>Pentapetalae</taxon>
        <taxon>rosids</taxon>
        <taxon>fabids</taxon>
        <taxon>Malpighiales</taxon>
        <taxon>Salicaceae</taxon>
        <taxon>Saliceae</taxon>
        <taxon>Populus</taxon>
    </lineage>
</organism>
<reference evidence="1" key="1">
    <citation type="submission" date="2020-03" db="EMBL/GenBank/DDBJ databases">
        <authorList>
            <person name="Zhang R."/>
        </authorList>
    </citation>
    <scope>NUCLEOTIDE SEQUENCE</scope>
</reference>
<evidence type="ECO:0000313" key="1">
    <source>
        <dbReference type="EMBL" id="NUU88822.1"/>
    </source>
</evidence>
<proteinExistence type="predicted"/>
<name>A0A6M2EUC1_9ROSI</name>
<protein>
    <submittedName>
        <fullName evidence="1">Uncharacterized protein</fullName>
    </submittedName>
</protein>
<accession>A0A6M2EUC1</accession>
<dbReference type="AlphaFoldDB" id="A0A6M2EUC1"/>
<sequence>MNEMNPHSENWPPAQAAKRRYLAKNLPLNCLEIHAGCLNLASSPKMSFRGSLSVLALDFKDGTSAKASSAVSGKTLAIRDISPSETPYFLKALTFELMVQR</sequence>